<keyword evidence="5" id="KW-1185">Reference proteome</keyword>
<dbReference type="OrthoDB" id="3174517at2"/>
<evidence type="ECO:0000313" key="5">
    <source>
        <dbReference type="Proteomes" id="UP000198928"/>
    </source>
</evidence>
<dbReference type="Gene3D" id="3.40.630.30">
    <property type="match status" value="1"/>
</dbReference>
<dbReference type="PROSITE" id="PS51186">
    <property type="entry name" value="GNAT"/>
    <property type="match status" value="1"/>
</dbReference>
<protein>
    <submittedName>
        <fullName evidence="4">Acetyltransferase (GNAT) family protein</fullName>
    </submittedName>
</protein>
<evidence type="ECO:0000313" key="4">
    <source>
        <dbReference type="EMBL" id="SFK50315.1"/>
    </source>
</evidence>
<evidence type="ECO:0000256" key="1">
    <source>
        <dbReference type="ARBA" id="ARBA00022679"/>
    </source>
</evidence>
<dbReference type="GO" id="GO:0016747">
    <property type="term" value="F:acyltransferase activity, transferring groups other than amino-acyl groups"/>
    <property type="evidence" value="ECO:0007669"/>
    <property type="project" value="InterPro"/>
</dbReference>
<dbReference type="EMBL" id="FOSG01000006">
    <property type="protein sequence ID" value="SFK50315.1"/>
    <property type="molecule type" value="Genomic_DNA"/>
</dbReference>
<dbReference type="SUPFAM" id="SSF55729">
    <property type="entry name" value="Acyl-CoA N-acyltransferases (Nat)"/>
    <property type="match status" value="1"/>
</dbReference>
<reference evidence="5" key="1">
    <citation type="submission" date="2016-10" db="EMBL/GenBank/DDBJ databases">
        <authorList>
            <person name="Varghese N."/>
            <person name="Submissions S."/>
        </authorList>
    </citation>
    <scope>NUCLEOTIDE SEQUENCE [LARGE SCALE GENOMIC DNA]</scope>
    <source>
        <strain evidence="5">PL19</strain>
    </source>
</reference>
<proteinExistence type="predicted"/>
<keyword evidence="1 4" id="KW-0808">Transferase</keyword>
<name>A0A1I4A1T5_9ACTN</name>
<dbReference type="PANTHER" id="PTHR43877:SF2">
    <property type="entry name" value="AMINOALKYLPHOSPHONATE N-ACETYLTRANSFERASE-RELATED"/>
    <property type="match status" value="1"/>
</dbReference>
<dbReference type="PANTHER" id="PTHR43877">
    <property type="entry name" value="AMINOALKYLPHOSPHONATE N-ACETYLTRANSFERASE-RELATED-RELATED"/>
    <property type="match status" value="1"/>
</dbReference>
<accession>A0A1I4A1T5</accession>
<keyword evidence="2" id="KW-0012">Acyltransferase</keyword>
<dbReference type="InterPro" id="IPR050832">
    <property type="entry name" value="Bact_Acetyltransf"/>
</dbReference>
<evidence type="ECO:0000259" key="3">
    <source>
        <dbReference type="PROSITE" id="PS51186"/>
    </source>
</evidence>
<dbReference type="InterPro" id="IPR016181">
    <property type="entry name" value="Acyl_CoA_acyltransferase"/>
</dbReference>
<evidence type="ECO:0000256" key="2">
    <source>
        <dbReference type="ARBA" id="ARBA00023315"/>
    </source>
</evidence>
<dbReference type="Proteomes" id="UP000198928">
    <property type="component" value="Unassembled WGS sequence"/>
</dbReference>
<dbReference type="Pfam" id="PF00583">
    <property type="entry name" value="Acetyltransf_1"/>
    <property type="match status" value="1"/>
</dbReference>
<sequence>MRRVNDGRPDPWNIAPLPVGHPDSAALLRAYYDDIVGRYHGRRATREEVDTALAEEPSDDLAPPTGHFLVGRWEGRPAGCAGLRLLEGRTAELTRLFVLPGARGTGGGARLLAAAERAAAEVLGARVIRLDTRADLVEARALYARGGYTEIPDYNGGKYADHWFEKRLSPSP</sequence>
<feature type="domain" description="N-acetyltransferase" evidence="3">
    <location>
        <begin position="26"/>
        <end position="169"/>
    </location>
</feature>
<dbReference type="InterPro" id="IPR000182">
    <property type="entry name" value="GNAT_dom"/>
</dbReference>
<organism evidence="4 5">
    <name type="scientific">Streptomyces pini</name>
    <dbReference type="NCBI Taxonomy" id="1520580"/>
    <lineage>
        <taxon>Bacteria</taxon>
        <taxon>Bacillati</taxon>
        <taxon>Actinomycetota</taxon>
        <taxon>Actinomycetes</taxon>
        <taxon>Kitasatosporales</taxon>
        <taxon>Streptomycetaceae</taxon>
        <taxon>Streptomyces</taxon>
    </lineage>
</organism>
<dbReference type="AlphaFoldDB" id="A0A1I4A1T5"/>
<gene>
    <name evidence="4" type="ORF">SAMN05192584_106265</name>
</gene>